<keyword evidence="1" id="KW-0677">Repeat</keyword>
<feature type="region of interest" description="Disordered" evidence="4">
    <location>
        <begin position="351"/>
        <end position="386"/>
    </location>
</feature>
<feature type="coiled-coil region" evidence="3">
    <location>
        <begin position="146"/>
        <end position="173"/>
    </location>
</feature>
<dbReference type="Pfam" id="PF18362">
    <property type="entry name" value="THB"/>
    <property type="match status" value="1"/>
</dbReference>
<dbReference type="SUPFAM" id="SSF49265">
    <property type="entry name" value="Fibronectin type III"/>
    <property type="match status" value="3"/>
</dbReference>
<keyword evidence="8" id="KW-1185">Reference proteome</keyword>
<feature type="domain" description="Fibronectin type-III" evidence="6">
    <location>
        <begin position="780"/>
        <end position="879"/>
    </location>
</feature>
<dbReference type="InterPro" id="IPR036116">
    <property type="entry name" value="FN3_sf"/>
</dbReference>
<evidence type="ECO:0000259" key="6">
    <source>
        <dbReference type="PROSITE" id="PS50853"/>
    </source>
</evidence>
<dbReference type="Ensembl" id="ENSCMIT00000001657.1">
    <property type="protein sequence ID" value="ENSCMIP00000001592.1"/>
    <property type="gene ID" value="ENSCMIG00000001006.1"/>
</dbReference>
<dbReference type="InterPro" id="IPR003961">
    <property type="entry name" value="FN3_dom"/>
</dbReference>
<dbReference type="PROSITE" id="PS50835">
    <property type="entry name" value="IG_LIKE"/>
    <property type="match status" value="3"/>
</dbReference>
<keyword evidence="2" id="KW-0393">Immunoglobulin domain</keyword>
<dbReference type="InterPro" id="IPR040849">
    <property type="entry name" value="MyBP-C_THB"/>
</dbReference>
<dbReference type="SUPFAM" id="SSF48726">
    <property type="entry name" value="Immunoglobulin"/>
    <property type="match status" value="6"/>
</dbReference>
<evidence type="ECO:0000256" key="3">
    <source>
        <dbReference type="SAM" id="Coils"/>
    </source>
</evidence>
<dbReference type="GeneTree" id="ENSGT00940000160123"/>
<evidence type="ECO:0000259" key="5">
    <source>
        <dbReference type="PROSITE" id="PS50835"/>
    </source>
</evidence>
<dbReference type="GO" id="GO:0031430">
    <property type="term" value="C:M band"/>
    <property type="evidence" value="ECO:0007669"/>
    <property type="project" value="TreeGrafter"/>
</dbReference>
<dbReference type="Proteomes" id="UP000314986">
    <property type="component" value="Unassembled WGS sequence"/>
</dbReference>
<dbReference type="InterPro" id="IPR013098">
    <property type="entry name" value="Ig_I-set"/>
</dbReference>
<sequence length="1191" mass="133001">MGGKHKSIIPGVTILQFVENIPEGCNAPNILRKPLPLTKPEGKETLKTENFSFSFSYLTWRKNQIKKLTISDAGYYKCTASNEYGEAFCTVNLIVAQGILDCSIPHSSEATEKKEEFSEEYVWEILMEADKKDYEKICHKYGITNYRYMLKQLNQMKKEREEKQAEVNHVSVRVETKKDGSCTFGFEMDLKNPASKIFLYKNGEMISYDTEEMMRHYLKQVGKKYTFCIKDLQPDDVGMYRVDVEDATVFSTAIEESAIPVGFTYQLSDVKCEESEDAVFECASSVPLVANWTFGSQSLADGDKYQIEVSPDSLMHSLTVKDISPADSGLYTISAGELSSSARLILEGDNLSGKSSKHGQRRGLHGSDLDGLNKLKSSQDGTNNSARHFKTGLSNVSVRKGQDTELCCVLASEMSDGCWYKNGKKVSLNIYPSDKSEMVKDGTKHTLKLHNVQEEDSGIYRFESDGRKTEASLLIEEPPELDQDVLNQLRKKPITVKAGHTATVKVPFSGKPPVKATWSKDGDELLDDRRISISNDGKFTRLSISNCSRKDRGKLSVKLRNESGTTETFVADLLVTDKPLSPQGPVEVVESSEHCIAIKWKPVRDDGGVPLSHYTVERQQVGRNTWNKVGDVDKDTTTISTDKVEPQKKYMFRIWAVNPEGVSESLVSDAVAAGIKGKSLRVLTPPKIVTSSSKAIKLSWAAPRSSGGLRLTGYFIEKRKKGSNIWNTINEEPIPDLQWIVTDVVAGQEYEFRVIAVNSSGRGEPSGESESVFAREPMDPPGIVKDLRVTYSDYSSISLAWTPPLRQNNDFAEGYLVEVKSFGSTTWTRCNTAAVNMTSYTVKGLKEMGKYSLRVTAVNSGGMGTPLELDRYVFAMPPAVCPKFVLNKSINKFMVIEEGNSIRTQFSFEGSPPPEVTWLKDGLPLSKEATIINTTENSQLFIPASQRSDSGIYSIFLKNFFGQESFDFEIRVTAIPKPPGPLTLDENVPNTVTVSWESSWDEHLDDHLYYVVKKRDSSRTAWHTVGNNIFNNRFTIINIIPERKYYFRVLAKNDMAFSDPSDTKEPWSISKKRDPFTLKLPTYKEVNKNRVPVFSVKLKTHIVPSGCDVNMSCAVEGYPLPQVTWYKNNIALENNRNYWSTNVCGVCSLCIFGASPNDSGLYTAIAENSLGRAMCSTTLTITAIEPVPRVC</sequence>
<reference evidence="8" key="3">
    <citation type="journal article" date="2014" name="Nature">
        <title>Elephant shark genome provides unique insights into gnathostome evolution.</title>
        <authorList>
            <consortium name="International Elephant Shark Genome Sequencing Consortium"/>
            <person name="Venkatesh B."/>
            <person name="Lee A.P."/>
            <person name="Ravi V."/>
            <person name="Maurya A.K."/>
            <person name="Lian M.M."/>
            <person name="Swann J.B."/>
            <person name="Ohta Y."/>
            <person name="Flajnik M.F."/>
            <person name="Sutoh Y."/>
            <person name="Kasahara M."/>
            <person name="Hoon S."/>
            <person name="Gangu V."/>
            <person name="Roy S.W."/>
            <person name="Irimia M."/>
            <person name="Korzh V."/>
            <person name="Kondrychyn I."/>
            <person name="Lim Z.W."/>
            <person name="Tay B.H."/>
            <person name="Tohari S."/>
            <person name="Kong K.W."/>
            <person name="Ho S."/>
            <person name="Lorente-Galdos B."/>
            <person name="Quilez J."/>
            <person name="Marques-Bonet T."/>
            <person name="Raney B.J."/>
            <person name="Ingham P.W."/>
            <person name="Tay A."/>
            <person name="Hillier L.W."/>
            <person name="Minx P."/>
            <person name="Boehm T."/>
            <person name="Wilson R.K."/>
            <person name="Brenner S."/>
            <person name="Warren W.C."/>
        </authorList>
    </citation>
    <scope>NUCLEOTIDE SEQUENCE [LARGE SCALE GENOMIC DNA]</scope>
</reference>
<feature type="domain" description="Fibronectin type-III" evidence="6">
    <location>
        <begin position="978"/>
        <end position="1074"/>
    </location>
</feature>
<dbReference type="OMA" id="VGRNDWE"/>
<dbReference type="AlphaFoldDB" id="A0A4W3GFB3"/>
<accession>A0A4W3GFB3</accession>
<feature type="compositionally biased region" description="Polar residues" evidence="4">
    <location>
        <begin position="375"/>
        <end position="386"/>
    </location>
</feature>
<dbReference type="InterPro" id="IPR050964">
    <property type="entry name" value="Striated_Muscle_Regulatory"/>
</dbReference>
<evidence type="ECO:0000256" key="1">
    <source>
        <dbReference type="ARBA" id="ARBA00022737"/>
    </source>
</evidence>
<gene>
    <name evidence="7" type="primary">LOC103179097</name>
</gene>
<reference evidence="7" key="4">
    <citation type="submission" date="2025-08" db="UniProtKB">
        <authorList>
            <consortium name="Ensembl"/>
        </authorList>
    </citation>
    <scope>IDENTIFICATION</scope>
</reference>
<keyword evidence="3" id="KW-0175">Coiled coil</keyword>
<protein>
    <submittedName>
        <fullName evidence="7">Immunoglobulin like and fibronectin type III domain containing 1, tandem duplicate 3</fullName>
    </submittedName>
</protein>
<evidence type="ECO:0000313" key="8">
    <source>
        <dbReference type="Proteomes" id="UP000314986"/>
    </source>
</evidence>
<dbReference type="PANTHER" id="PTHR13817">
    <property type="entry name" value="TITIN"/>
    <property type="match status" value="1"/>
</dbReference>
<evidence type="ECO:0000256" key="2">
    <source>
        <dbReference type="ARBA" id="ARBA00023319"/>
    </source>
</evidence>
<dbReference type="PROSITE" id="PS50853">
    <property type="entry name" value="FN3"/>
    <property type="match status" value="4"/>
</dbReference>
<dbReference type="InterPro" id="IPR003598">
    <property type="entry name" value="Ig_sub2"/>
</dbReference>
<organism evidence="7 8">
    <name type="scientific">Callorhinchus milii</name>
    <name type="common">Ghost shark</name>
    <dbReference type="NCBI Taxonomy" id="7868"/>
    <lineage>
        <taxon>Eukaryota</taxon>
        <taxon>Metazoa</taxon>
        <taxon>Chordata</taxon>
        <taxon>Craniata</taxon>
        <taxon>Vertebrata</taxon>
        <taxon>Chondrichthyes</taxon>
        <taxon>Holocephali</taxon>
        <taxon>Chimaeriformes</taxon>
        <taxon>Callorhinchidae</taxon>
        <taxon>Callorhinchus</taxon>
    </lineage>
</organism>
<reference evidence="8" key="1">
    <citation type="journal article" date="2006" name="Science">
        <title>Ancient noncoding elements conserved in the human genome.</title>
        <authorList>
            <person name="Venkatesh B."/>
            <person name="Kirkness E.F."/>
            <person name="Loh Y.H."/>
            <person name="Halpern A.L."/>
            <person name="Lee A.P."/>
            <person name="Johnson J."/>
            <person name="Dandona N."/>
            <person name="Viswanathan L.D."/>
            <person name="Tay A."/>
            <person name="Venter J.C."/>
            <person name="Strausberg R.L."/>
            <person name="Brenner S."/>
        </authorList>
    </citation>
    <scope>NUCLEOTIDE SEQUENCE [LARGE SCALE GENOMIC DNA]</scope>
</reference>
<name>A0A4W3GFB3_CALMI</name>
<feature type="compositionally biased region" description="Basic residues" evidence="4">
    <location>
        <begin position="355"/>
        <end position="364"/>
    </location>
</feature>
<dbReference type="PANTHER" id="PTHR13817:SF181">
    <property type="entry name" value="IMMUNOGLOBULIN-LIKE AND FIBRONECTIN TYPE III DOMAIN-CONTAINING PROTEIN 1"/>
    <property type="match status" value="1"/>
</dbReference>
<dbReference type="Pfam" id="PF07679">
    <property type="entry name" value="I-set"/>
    <property type="match status" value="5"/>
</dbReference>
<reference evidence="7" key="5">
    <citation type="submission" date="2025-09" db="UniProtKB">
        <authorList>
            <consortium name="Ensembl"/>
        </authorList>
    </citation>
    <scope>IDENTIFICATION</scope>
</reference>
<evidence type="ECO:0000256" key="4">
    <source>
        <dbReference type="SAM" id="MobiDB-lite"/>
    </source>
</evidence>
<dbReference type="SMART" id="SM00408">
    <property type="entry name" value="IGc2"/>
    <property type="match status" value="4"/>
</dbReference>
<reference evidence="8" key="2">
    <citation type="journal article" date="2007" name="PLoS Biol.">
        <title>Survey sequencing and comparative analysis of the elephant shark (Callorhinchus milii) genome.</title>
        <authorList>
            <person name="Venkatesh B."/>
            <person name="Kirkness E.F."/>
            <person name="Loh Y.H."/>
            <person name="Halpern A.L."/>
            <person name="Lee A.P."/>
            <person name="Johnson J."/>
            <person name="Dandona N."/>
            <person name="Viswanathan L.D."/>
            <person name="Tay A."/>
            <person name="Venter J.C."/>
            <person name="Strausberg R.L."/>
            <person name="Brenner S."/>
        </authorList>
    </citation>
    <scope>NUCLEOTIDE SEQUENCE [LARGE SCALE GENOMIC DNA]</scope>
</reference>
<dbReference type="STRING" id="7868.ENSCMIP00000001592"/>
<dbReference type="SMART" id="SM00409">
    <property type="entry name" value="IG"/>
    <property type="match status" value="6"/>
</dbReference>
<dbReference type="GO" id="GO:0045214">
    <property type="term" value="P:sarcomere organization"/>
    <property type="evidence" value="ECO:0007669"/>
    <property type="project" value="TreeGrafter"/>
</dbReference>
<dbReference type="CDD" id="cd00063">
    <property type="entry name" value="FN3"/>
    <property type="match status" value="4"/>
</dbReference>
<dbReference type="CDD" id="cd00096">
    <property type="entry name" value="Ig"/>
    <property type="match status" value="1"/>
</dbReference>
<feature type="domain" description="Ig-like" evidence="5">
    <location>
        <begin position="394"/>
        <end position="474"/>
    </location>
</feature>
<proteinExistence type="predicted"/>
<dbReference type="InterPro" id="IPR007110">
    <property type="entry name" value="Ig-like_dom"/>
</dbReference>
<feature type="domain" description="Fibronectin type-III" evidence="6">
    <location>
        <begin position="682"/>
        <end position="777"/>
    </location>
</feature>
<feature type="domain" description="Ig-like" evidence="5">
    <location>
        <begin position="882"/>
        <end position="973"/>
    </location>
</feature>
<dbReference type="Gene3D" id="2.60.40.10">
    <property type="entry name" value="Immunoglobulins"/>
    <property type="match status" value="11"/>
</dbReference>
<dbReference type="InParanoid" id="A0A4W3GFB3"/>
<feature type="domain" description="Fibronectin type-III" evidence="6">
    <location>
        <begin position="581"/>
        <end position="678"/>
    </location>
</feature>
<feature type="domain" description="Ig-like" evidence="5">
    <location>
        <begin position="1092"/>
        <end position="1182"/>
    </location>
</feature>
<dbReference type="Pfam" id="PF00041">
    <property type="entry name" value="fn3"/>
    <property type="match status" value="4"/>
</dbReference>
<dbReference type="SMART" id="SM00060">
    <property type="entry name" value="FN3"/>
    <property type="match status" value="4"/>
</dbReference>
<evidence type="ECO:0000313" key="7">
    <source>
        <dbReference type="Ensembl" id="ENSCMIP00000001592.1"/>
    </source>
</evidence>
<dbReference type="InterPro" id="IPR003599">
    <property type="entry name" value="Ig_sub"/>
</dbReference>
<dbReference type="InterPro" id="IPR013783">
    <property type="entry name" value="Ig-like_fold"/>
</dbReference>
<dbReference type="PRINTS" id="PR00014">
    <property type="entry name" value="FNTYPEIII"/>
</dbReference>
<dbReference type="InterPro" id="IPR036179">
    <property type="entry name" value="Ig-like_dom_sf"/>
</dbReference>